<accession>A0A6V7PD14</accession>
<feature type="region of interest" description="Disordered" evidence="1">
    <location>
        <begin position="142"/>
        <end position="188"/>
    </location>
</feature>
<sequence length="188" mass="19651">MSLTGANVTDPTQVDPPPTGPAPWAARAHGRLLSACLVTLNILLILLFYFYFWRIFWKKPTSPNPTEPNPGATSTSSSRAPLPPPPEPPTTAASASPTPKSSPGCPCSCTRRRLRLTRPSAPCAWPSSETGIGAGFCPDVATDSTSSASTCGPNSTPRAPCVAPRSSPTPTSSPTRPCELGLISRLAR</sequence>
<evidence type="ECO:0000256" key="1">
    <source>
        <dbReference type="SAM" id="MobiDB-lite"/>
    </source>
</evidence>
<name>A0A6V7PD14_ANACO</name>
<dbReference type="AlphaFoldDB" id="A0A6V7PD14"/>
<keyword evidence="2" id="KW-0472">Membrane</keyword>
<evidence type="ECO:0000256" key="2">
    <source>
        <dbReference type="SAM" id="Phobius"/>
    </source>
</evidence>
<organism evidence="3">
    <name type="scientific">Ananas comosus var. bracteatus</name>
    <name type="common">red pineapple</name>
    <dbReference type="NCBI Taxonomy" id="296719"/>
    <lineage>
        <taxon>Eukaryota</taxon>
        <taxon>Viridiplantae</taxon>
        <taxon>Streptophyta</taxon>
        <taxon>Embryophyta</taxon>
        <taxon>Tracheophyta</taxon>
        <taxon>Spermatophyta</taxon>
        <taxon>Magnoliopsida</taxon>
        <taxon>Liliopsida</taxon>
        <taxon>Poales</taxon>
        <taxon>Bromeliaceae</taxon>
        <taxon>Bromelioideae</taxon>
        <taxon>Ananas</taxon>
    </lineage>
</organism>
<keyword evidence="2" id="KW-0812">Transmembrane</keyword>
<gene>
    <name evidence="3" type="ORF">CB5_LOCUS11719</name>
</gene>
<evidence type="ECO:0000313" key="3">
    <source>
        <dbReference type="EMBL" id="CAD1828508.1"/>
    </source>
</evidence>
<feature type="transmembrane region" description="Helical" evidence="2">
    <location>
        <begin position="32"/>
        <end position="52"/>
    </location>
</feature>
<feature type="compositionally biased region" description="Low complexity" evidence="1">
    <location>
        <begin position="90"/>
        <end position="103"/>
    </location>
</feature>
<keyword evidence="2" id="KW-1133">Transmembrane helix</keyword>
<protein>
    <submittedName>
        <fullName evidence="3">Uncharacterized protein</fullName>
    </submittedName>
</protein>
<feature type="region of interest" description="Disordered" evidence="1">
    <location>
        <begin position="1"/>
        <end position="22"/>
    </location>
</feature>
<feature type="region of interest" description="Disordered" evidence="1">
    <location>
        <begin position="62"/>
        <end position="106"/>
    </location>
</feature>
<proteinExistence type="predicted"/>
<feature type="compositionally biased region" description="Low complexity" evidence="1">
    <location>
        <begin position="164"/>
        <end position="177"/>
    </location>
</feature>
<dbReference type="EMBL" id="LR862147">
    <property type="protein sequence ID" value="CAD1828508.1"/>
    <property type="molecule type" value="Genomic_DNA"/>
</dbReference>
<reference evidence="3" key="1">
    <citation type="submission" date="2020-07" db="EMBL/GenBank/DDBJ databases">
        <authorList>
            <person name="Lin J."/>
        </authorList>
    </citation>
    <scope>NUCLEOTIDE SEQUENCE</scope>
</reference>